<proteinExistence type="predicted"/>
<gene>
    <name evidence="1" type="ORF">J2045_000925</name>
</gene>
<dbReference type="RefSeq" id="WP_307369886.1">
    <property type="nucleotide sequence ID" value="NZ_JAUSUW010000002.1"/>
</dbReference>
<protein>
    <submittedName>
        <fullName evidence="1">Uncharacterized protein</fullName>
    </submittedName>
</protein>
<organism evidence="1 2">
    <name type="scientific">Peteryoungia aggregata LMG 23059</name>
    <dbReference type="NCBI Taxonomy" id="1368425"/>
    <lineage>
        <taxon>Bacteria</taxon>
        <taxon>Pseudomonadati</taxon>
        <taxon>Pseudomonadota</taxon>
        <taxon>Alphaproteobacteria</taxon>
        <taxon>Hyphomicrobiales</taxon>
        <taxon>Rhizobiaceae</taxon>
        <taxon>Peteryoungia</taxon>
    </lineage>
</organism>
<dbReference type="Proteomes" id="UP001238496">
    <property type="component" value="Unassembled WGS sequence"/>
</dbReference>
<keyword evidence="2" id="KW-1185">Reference proteome</keyword>
<evidence type="ECO:0000313" key="2">
    <source>
        <dbReference type="Proteomes" id="UP001238496"/>
    </source>
</evidence>
<reference evidence="1 2" key="1">
    <citation type="submission" date="2023-07" db="EMBL/GenBank/DDBJ databases">
        <title>Genomic Encyclopedia of Type Strains, Phase IV (KMG-IV): sequencing the most valuable type-strain genomes for metagenomic binning, comparative biology and taxonomic classification.</title>
        <authorList>
            <person name="Goeker M."/>
        </authorList>
    </citation>
    <scope>NUCLEOTIDE SEQUENCE [LARGE SCALE GENOMIC DNA]</scope>
    <source>
        <strain evidence="1 2">DSM 1111</strain>
    </source>
</reference>
<comment type="caution">
    <text evidence="1">The sequence shown here is derived from an EMBL/GenBank/DDBJ whole genome shotgun (WGS) entry which is preliminary data.</text>
</comment>
<evidence type="ECO:0000313" key="1">
    <source>
        <dbReference type="EMBL" id="MDQ0419912.1"/>
    </source>
</evidence>
<name>A0ABU0G3M2_9HYPH</name>
<dbReference type="EMBL" id="JAUSUW010000002">
    <property type="protein sequence ID" value="MDQ0419912.1"/>
    <property type="molecule type" value="Genomic_DNA"/>
</dbReference>
<accession>A0ABU0G3M2</accession>
<sequence>MTPRDYLKEILLPTLEDYEEDFRSRRKGYLACIVMCHLSDYLEKAGASKVQDTMRSLCTAAWNVVHAVAIGAKHMDNLKNPNPIKFTAGSDVFRPPARAGVMVCGWSRLGDADGGMEIYSGEDNLMAEVLPSLHTVLHQYRIQFGDAYLS</sequence>